<proteinExistence type="inferred from homology"/>
<dbReference type="Proteomes" id="UP000095281">
    <property type="component" value="Unplaced"/>
</dbReference>
<evidence type="ECO:0000313" key="8">
    <source>
        <dbReference type="Proteomes" id="UP000095281"/>
    </source>
</evidence>
<feature type="coiled-coil region" evidence="5">
    <location>
        <begin position="97"/>
        <end position="149"/>
    </location>
</feature>
<dbReference type="GO" id="GO:0046961">
    <property type="term" value="F:proton-transporting ATPase activity, rotational mechanism"/>
    <property type="evidence" value="ECO:0007669"/>
    <property type="project" value="InterPro"/>
</dbReference>
<feature type="compositionally biased region" description="Polar residues" evidence="6">
    <location>
        <begin position="190"/>
        <end position="213"/>
    </location>
</feature>
<protein>
    <submittedName>
        <fullName evidence="9">V-type proton ATPase subunit G</fullName>
    </submittedName>
</protein>
<dbReference type="Pfam" id="PF03179">
    <property type="entry name" value="V-ATPase_G"/>
    <property type="match status" value="1"/>
</dbReference>
<keyword evidence="5" id="KW-0175">Coiled coil</keyword>
<dbReference type="WBParaSite" id="MhA1_Contig1878.frz3.gene5">
    <property type="protein sequence ID" value="MhA1_Contig1878.frz3.gene5"/>
    <property type="gene ID" value="MhA1_Contig1878.frz3.gene5"/>
</dbReference>
<sequence length="277" mass="32145">MFQIVIISLGYPALSFIFVLIYIICCSTTLLTICNKKKSLKIKKRKVVNKKKKRTSSSKKSQKATTYYVDGARAIGMLRECEKRCEGTIERARHNYVKVMDKAYEDARKEIAECKKKREEQHQKYVARLQKEELDYEATLENRNRAKLREIDKMVVKNRDKVIDDIMKVVLKIQPVMHHNVPDLRKARQTKSSLSQQITKQPSQNLSTKNQQKAKILPIVRKVSYKEPTPSESSITSSTSNSTSSDSELSIREQHKSRQKSQQENNRKQQSNVPKQK</sequence>
<evidence type="ECO:0000256" key="6">
    <source>
        <dbReference type="SAM" id="MobiDB-lite"/>
    </source>
</evidence>
<reference evidence="9" key="1">
    <citation type="submission" date="2016-11" db="UniProtKB">
        <authorList>
            <consortium name="WormBaseParasite"/>
        </authorList>
    </citation>
    <scope>IDENTIFICATION</scope>
</reference>
<accession>A0A1I8BB84</accession>
<evidence type="ECO:0000256" key="5">
    <source>
        <dbReference type="SAM" id="Coils"/>
    </source>
</evidence>
<organism evidence="8 9">
    <name type="scientific">Meloidogyne hapla</name>
    <name type="common">Root-knot nematode worm</name>
    <dbReference type="NCBI Taxonomy" id="6305"/>
    <lineage>
        <taxon>Eukaryota</taxon>
        <taxon>Metazoa</taxon>
        <taxon>Ecdysozoa</taxon>
        <taxon>Nematoda</taxon>
        <taxon>Chromadorea</taxon>
        <taxon>Rhabditida</taxon>
        <taxon>Tylenchina</taxon>
        <taxon>Tylenchomorpha</taxon>
        <taxon>Tylenchoidea</taxon>
        <taxon>Meloidogynidae</taxon>
        <taxon>Meloidogyninae</taxon>
        <taxon>Meloidogyne</taxon>
    </lineage>
</organism>
<evidence type="ECO:0000256" key="1">
    <source>
        <dbReference type="ARBA" id="ARBA00010066"/>
    </source>
</evidence>
<feature type="compositionally biased region" description="Polar residues" evidence="6">
    <location>
        <begin position="260"/>
        <end position="277"/>
    </location>
</feature>
<feature type="transmembrane region" description="Helical" evidence="7">
    <location>
        <begin position="12"/>
        <end position="34"/>
    </location>
</feature>
<evidence type="ECO:0000256" key="3">
    <source>
        <dbReference type="ARBA" id="ARBA00022781"/>
    </source>
</evidence>
<feature type="compositionally biased region" description="Low complexity" evidence="6">
    <location>
        <begin position="230"/>
        <end position="248"/>
    </location>
</feature>
<evidence type="ECO:0000256" key="4">
    <source>
        <dbReference type="ARBA" id="ARBA00023065"/>
    </source>
</evidence>
<keyword evidence="7" id="KW-0812">Transmembrane</keyword>
<name>A0A1I8BB84_MELHA</name>
<keyword evidence="8" id="KW-1185">Reference proteome</keyword>
<keyword evidence="7" id="KW-1133">Transmembrane helix</keyword>
<feature type="region of interest" description="Disordered" evidence="6">
    <location>
        <begin position="181"/>
        <end position="277"/>
    </location>
</feature>
<dbReference type="GO" id="GO:0016471">
    <property type="term" value="C:vacuolar proton-transporting V-type ATPase complex"/>
    <property type="evidence" value="ECO:0007669"/>
    <property type="project" value="InterPro"/>
</dbReference>
<keyword evidence="4" id="KW-0406">Ion transport</keyword>
<dbReference type="Gene3D" id="1.20.5.2950">
    <property type="match status" value="1"/>
</dbReference>
<dbReference type="InterPro" id="IPR005124">
    <property type="entry name" value="V-ATPase_G"/>
</dbReference>
<comment type="similarity">
    <text evidence="1">Belongs to the V-ATPase G subunit family.</text>
</comment>
<keyword evidence="2" id="KW-0813">Transport</keyword>
<evidence type="ECO:0000256" key="7">
    <source>
        <dbReference type="SAM" id="Phobius"/>
    </source>
</evidence>
<evidence type="ECO:0000256" key="2">
    <source>
        <dbReference type="ARBA" id="ARBA00022448"/>
    </source>
</evidence>
<keyword evidence="7" id="KW-0472">Membrane</keyword>
<dbReference type="AlphaFoldDB" id="A0A1I8BB84"/>
<keyword evidence="3" id="KW-0375">Hydrogen ion transport</keyword>
<evidence type="ECO:0000313" key="9">
    <source>
        <dbReference type="WBParaSite" id="MhA1_Contig1878.frz3.gene5"/>
    </source>
</evidence>